<name>A0A504YNR2_FASGI</name>
<gene>
    <name evidence="1" type="ORF">FGIG_11192</name>
</gene>
<evidence type="ECO:0000313" key="1">
    <source>
        <dbReference type="EMBL" id="TPP62893.1"/>
    </source>
</evidence>
<evidence type="ECO:0000313" key="2">
    <source>
        <dbReference type="Proteomes" id="UP000316759"/>
    </source>
</evidence>
<sequence>MAPNGSEDVLSSICGRLRLVHTRLTSKFPFFPCQLNDLSVPTAQPHLVAFRVSAVVLLITYGFRLGLHSVKPVQSHSDVTSALDQMISSTFRCYILEIFV</sequence>
<proteinExistence type="predicted"/>
<keyword evidence="2" id="KW-1185">Reference proteome</keyword>
<accession>A0A504YNR2</accession>
<protein>
    <submittedName>
        <fullName evidence="1">Uncharacterized protein</fullName>
    </submittedName>
</protein>
<organism evidence="1 2">
    <name type="scientific">Fasciola gigantica</name>
    <name type="common">Giant liver fluke</name>
    <dbReference type="NCBI Taxonomy" id="46835"/>
    <lineage>
        <taxon>Eukaryota</taxon>
        <taxon>Metazoa</taxon>
        <taxon>Spiralia</taxon>
        <taxon>Lophotrochozoa</taxon>
        <taxon>Platyhelminthes</taxon>
        <taxon>Trematoda</taxon>
        <taxon>Digenea</taxon>
        <taxon>Plagiorchiida</taxon>
        <taxon>Echinostomata</taxon>
        <taxon>Echinostomatoidea</taxon>
        <taxon>Fasciolidae</taxon>
        <taxon>Fasciola</taxon>
    </lineage>
</organism>
<dbReference type="AlphaFoldDB" id="A0A504YNR2"/>
<dbReference type="Proteomes" id="UP000316759">
    <property type="component" value="Unassembled WGS sequence"/>
</dbReference>
<dbReference type="EMBL" id="SUNJ01006330">
    <property type="protein sequence ID" value="TPP62893.1"/>
    <property type="molecule type" value="Genomic_DNA"/>
</dbReference>
<comment type="caution">
    <text evidence="1">The sequence shown here is derived from an EMBL/GenBank/DDBJ whole genome shotgun (WGS) entry which is preliminary data.</text>
</comment>
<reference evidence="1 2" key="1">
    <citation type="submission" date="2019-04" db="EMBL/GenBank/DDBJ databases">
        <title>Annotation for the trematode Fasciola gigantica.</title>
        <authorList>
            <person name="Choi Y.-J."/>
        </authorList>
    </citation>
    <scope>NUCLEOTIDE SEQUENCE [LARGE SCALE GENOMIC DNA]</scope>
    <source>
        <strain evidence="1">Uganda_cow_1</strain>
    </source>
</reference>
<dbReference type="OrthoDB" id="7676067at2759"/>